<accession>A0A517N3E9</accession>
<feature type="transmembrane region" description="Helical" evidence="2">
    <location>
        <begin position="194"/>
        <end position="215"/>
    </location>
</feature>
<feature type="transmembrane region" description="Helical" evidence="2">
    <location>
        <begin position="155"/>
        <end position="174"/>
    </location>
</feature>
<feature type="transmembrane region" description="Helical" evidence="2">
    <location>
        <begin position="413"/>
        <end position="432"/>
    </location>
</feature>
<keyword evidence="4" id="KW-1185">Reference proteome</keyword>
<feature type="transmembrane region" description="Helical" evidence="2">
    <location>
        <begin position="263"/>
        <end position="285"/>
    </location>
</feature>
<organism evidence="3 4">
    <name type="scientific">Rubripirellula lacrimiformis</name>
    <dbReference type="NCBI Taxonomy" id="1930273"/>
    <lineage>
        <taxon>Bacteria</taxon>
        <taxon>Pseudomonadati</taxon>
        <taxon>Planctomycetota</taxon>
        <taxon>Planctomycetia</taxon>
        <taxon>Pirellulales</taxon>
        <taxon>Pirellulaceae</taxon>
        <taxon>Rubripirellula</taxon>
    </lineage>
</organism>
<dbReference type="OrthoDB" id="267627at2"/>
<evidence type="ECO:0000256" key="2">
    <source>
        <dbReference type="SAM" id="Phobius"/>
    </source>
</evidence>
<keyword evidence="2" id="KW-1133">Transmembrane helix</keyword>
<protein>
    <recommendedName>
        <fullName evidence="5">DUF4013 domain-containing protein</fullName>
    </recommendedName>
</protein>
<name>A0A517N3E9_9BACT</name>
<feature type="transmembrane region" description="Helical" evidence="2">
    <location>
        <begin position="123"/>
        <end position="143"/>
    </location>
</feature>
<evidence type="ECO:0008006" key="5">
    <source>
        <dbReference type="Google" id="ProtNLM"/>
    </source>
</evidence>
<keyword evidence="2" id="KW-0812">Transmembrane</keyword>
<dbReference type="Pfam" id="PF13197">
    <property type="entry name" value="DUF4013"/>
    <property type="match status" value="1"/>
</dbReference>
<gene>
    <name evidence="3" type="ORF">K227x_00200</name>
</gene>
<evidence type="ECO:0000313" key="3">
    <source>
        <dbReference type="EMBL" id="QDT01653.1"/>
    </source>
</evidence>
<reference evidence="3 4" key="1">
    <citation type="submission" date="2019-02" db="EMBL/GenBank/DDBJ databases">
        <title>Deep-cultivation of Planctomycetes and their phenomic and genomic characterization uncovers novel biology.</title>
        <authorList>
            <person name="Wiegand S."/>
            <person name="Jogler M."/>
            <person name="Boedeker C."/>
            <person name="Pinto D."/>
            <person name="Vollmers J."/>
            <person name="Rivas-Marin E."/>
            <person name="Kohn T."/>
            <person name="Peeters S.H."/>
            <person name="Heuer A."/>
            <person name="Rast P."/>
            <person name="Oberbeckmann S."/>
            <person name="Bunk B."/>
            <person name="Jeske O."/>
            <person name="Meyerdierks A."/>
            <person name="Storesund J.E."/>
            <person name="Kallscheuer N."/>
            <person name="Luecker S."/>
            <person name="Lage O.M."/>
            <person name="Pohl T."/>
            <person name="Merkel B.J."/>
            <person name="Hornburger P."/>
            <person name="Mueller R.-W."/>
            <person name="Bruemmer F."/>
            <person name="Labrenz M."/>
            <person name="Spormann A.M."/>
            <person name="Op den Camp H."/>
            <person name="Overmann J."/>
            <person name="Amann R."/>
            <person name="Jetten M.S.M."/>
            <person name="Mascher T."/>
            <person name="Medema M.H."/>
            <person name="Devos D.P."/>
            <person name="Kaster A.-K."/>
            <person name="Ovreas L."/>
            <person name="Rohde M."/>
            <person name="Galperin M.Y."/>
            <person name="Jogler C."/>
        </authorList>
    </citation>
    <scope>NUCLEOTIDE SEQUENCE [LARGE SCALE GENOMIC DNA]</scope>
    <source>
        <strain evidence="3 4">K22_7</strain>
    </source>
</reference>
<dbReference type="Proteomes" id="UP000318538">
    <property type="component" value="Chromosome"/>
</dbReference>
<evidence type="ECO:0000313" key="4">
    <source>
        <dbReference type="Proteomes" id="UP000318538"/>
    </source>
</evidence>
<feature type="transmembrane region" description="Helical" evidence="2">
    <location>
        <begin position="97"/>
        <end position="117"/>
    </location>
</feature>
<dbReference type="EMBL" id="CP036525">
    <property type="protein sequence ID" value="QDT01653.1"/>
    <property type="molecule type" value="Genomic_DNA"/>
</dbReference>
<feature type="transmembrane region" description="Helical" evidence="2">
    <location>
        <begin position="291"/>
        <end position="311"/>
    </location>
</feature>
<feature type="region of interest" description="Disordered" evidence="1">
    <location>
        <begin position="1"/>
        <end position="26"/>
    </location>
</feature>
<dbReference type="KEGG" id="rlc:K227x_00200"/>
<keyword evidence="2" id="KW-0472">Membrane</keyword>
<dbReference type="InterPro" id="IPR025098">
    <property type="entry name" value="DUF4013"/>
</dbReference>
<proteinExistence type="predicted"/>
<feature type="transmembrane region" description="Helical" evidence="2">
    <location>
        <begin position="372"/>
        <end position="393"/>
    </location>
</feature>
<feature type="transmembrane region" description="Helical" evidence="2">
    <location>
        <begin position="341"/>
        <end position="360"/>
    </location>
</feature>
<evidence type="ECO:0000256" key="1">
    <source>
        <dbReference type="SAM" id="MobiDB-lite"/>
    </source>
</evidence>
<dbReference type="AlphaFoldDB" id="A0A517N3E9"/>
<sequence length="460" mass="50240">MTADGPAVDRAETLGAETLGAETLRPETLRPEPLGAETLGAETLGAATLGIGVVATGTGAFETGLGTSDPAALLNPRSDGEPATERKAGPIRRSLRWIRWCVTGSFSIASLIVLLALLTAIPILQLIAFGYLLSVSGGLAGGAKFRDSLPKLGQAGQIGLAMLAVFIAALPTQLMTHWESVAALINPGSNQAAMLRIAAISMSLLATGYLLWAWVRGGRLRHYLWPEPKRFFRQAWRPSTWASAPDHLWDFTASLELPRYFWLGLRGAVGTLIWLIPAMIIIAAFRNGETGLAGLVGFVSLMLLGIALMYLPMLQAHFAAENRLRALFEVRTIRRNFRHAPWAWLGAMVCGLVILPIPLYLLKIEATPREVVWLPCLVFVAFILPARIAEGLALRRARRRPLPTGRWATMSRWMARLMLVPVVGIYLLFVYVSQYTSWDGLLTWVQQHAILIPVPFLGGT</sequence>